<keyword evidence="2" id="KW-0812">Transmembrane</keyword>
<dbReference type="SUPFAM" id="SSF103473">
    <property type="entry name" value="MFS general substrate transporter"/>
    <property type="match status" value="1"/>
</dbReference>
<dbReference type="InterPro" id="IPR050327">
    <property type="entry name" value="Proton-linked_MCT"/>
</dbReference>
<organism evidence="4 5">
    <name type="scientific">Candidula unifasciata</name>
    <dbReference type="NCBI Taxonomy" id="100452"/>
    <lineage>
        <taxon>Eukaryota</taxon>
        <taxon>Metazoa</taxon>
        <taxon>Spiralia</taxon>
        <taxon>Lophotrochozoa</taxon>
        <taxon>Mollusca</taxon>
        <taxon>Gastropoda</taxon>
        <taxon>Heterobranchia</taxon>
        <taxon>Euthyneura</taxon>
        <taxon>Panpulmonata</taxon>
        <taxon>Eupulmonata</taxon>
        <taxon>Stylommatophora</taxon>
        <taxon>Helicina</taxon>
        <taxon>Helicoidea</taxon>
        <taxon>Geomitridae</taxon>
        <taxon>Candidula</taxon>
    </lineage>
</organism>
<dbReference type="OrthoDB" id="410267at2759"/>
<feature type="transmembrane region" description="Helical" evidence="2">
    <location>
        <begin position="344"/>
        <end position="367"/>
    </location>
</feature>
<dbReference type="Proteomes" id="UP000678393">
    <property type="component" value="Unassembled WGS sequence"/>
</dbReference>
<dbReference type="AlphaFoldDB" id="A0A8S4A0V5"/>
<comment type="subcellular location">
    <subcellularLocation>
        <location evidence="1">Membrane</location>
        <topology evidence="1">Multi-pass membrane protein</topology>
    </subcellularLocation>
</comment>
<feature type="transmembrane region" description="Helical" evidence="2">
    <location>
        <begin position="62"/>
        <end position="82"/>
    </location>
</feature>
<name>A0A8S4A0V5_9EUPU</name>
<evidence type="ECO:0000256" key="2">
    <source>
        <dbReference type="SAM" id="Phobius"/>
    </source>
</evidence>
<dbReference type="Gene3D" id="1.20.1250.20">
    <property type="entry name" value="MFS general substrate transporter like domains"/>
    <property type="match status" value="2"/>
</dbReference>
<feature type="transmembrane region" description="Helical" evidence="2">
    <location>
        <begin position="20"/>
        <end position="42"/>
    </location>
</feature>
<proteinExistence type="predicted"/>
<feature type="transmembrane region" description="Helical" evidence="2">
    <location>
        <begin position="314"/>
        <end position="332"/>
    </location>
</feature>
<feature type="transmembrane region" description="Helical" evidence="2">
    <location>
        <begin position="217"/>
        <end position="243"/>
    </location>
</feature>
<evidence type="ECO:0000313" key="4">
    <source>
        <dbReference type="EMBL" id="CAG5134058.1"/>
    </source>
</evidence>
<feature type="transmembrane region" description="Helical" evidence="2">
    <location>
        <begin position="114"/>
        <end position="136"/>
    </location>
</feature>
<dbReference type="PROSITE" id="PS50850">
    <property type="entry name" value="MFS"/>
    <property type="match status" value="1"/>
</dbReference>
<feature type="transmembrane region" description="Helical" evidence="2">
    <location>
        <begin position="379"/>
        <end position="398"/>
    </location>
</feature>
<dbReference type="InterPro" id="IPR036259">
    <property type="entry name" value="MFS_trans_sf"/>
</dbReference>
<dbReference type="GO" id="GO:0016020">
    <property type="term" value="C:membrane"/>
    <property type="evidence" value="ECO:0007669"/>
    <property type="project" value="UniProtKB-SubCell"/>
</dbReference>
<feature type="transmembrane region" description="Helical" evidence="2">
    <location>
        <begin position="290"/>
        <end position="308"/>
    </location>
</feature>
<feature type="transmembrane region" description="Helical" evidence="2">
    <location>
        <begin position="258"/>
        <end position="278"/>
    </location>
</feature>
<keyword evidence="2" id="KW-0472">Membrane</keyword>
<dbReference type="Pfam" id="PF07690">
    <property type="entry name" value="MFS_1"/>
    <property type="match status" value="1"/>
</dbReference>
<reference evidence="4" key="1">
    <citation type="submission" date="2021-04" db="EMBL/GenBank/DDBJ databases">
        <authorList>
            <consortium name="Molecular Ecology Group"/>
        </authorList>
    </citation>
    <scope>NUCLEOTIDE SEQUENCE</scope>
</reference>
<dbReference type="GO" id="GO:0022857">
    <property type="term" value="F:transmembrane transporter activity"/>
    <property type="evidence" value="ECO:0007669"/>
    <property type="project" value="InterPro"/>
</dbReference>
<keyword evidence="2" id="KW-1133">Transmembrane helix</keyword>
<feature type="transmembrane region" description="Helical" evidence="2">
    <location>
        <begin position="173"/>
        <end position="196"/>
    </location>
</feature>
<sequence>MLAVTTLLPTPPMASQDGSWHWMVVVAAFFTQFIVCGITYSLGVFHVIFKDMFNETHFDTSWIGSILLYVTALSSVMLRFVTVYFGPRVSVMLGGLLASAGLGLSMLAQRLLHLYLSFGLLTGLGFGLACTPSIVAIERYFIHQRFQALSIVVAGIGAGIVTFPMLIRLLVELFAWRGAMLVLSGITLNLCVCGMVMKPTRHDKEMRLMPMLSCFPLRHPIFIGMCLANLFWSFGSTVIYMYLPSYAMAEGTSFETSVFLVSCIGICSFASRIIFAFLGPNGTLDDVTSALCPIMLGVVVTGIAPLLFNDYSGQISYAVLFGYYSGFWTTFLSQVSRELLGPEYIAMGNGYLSFMIAFGSLAGGPLTGLLLQPENDFKFAFYLAGACLLCSSVIMVLFKIKRCRTTLEAARYKDDSMDFVKESRTREQHVPLILEDVNKERRLSVSGHDVVVDNVITCV</sequence>
<evidence type="ECO:0000259" key="3">
    <source>
        <dbReference type="PROSITE" id="PS50850"/>
    </source>
</evidence>
<evidence type="ECO:0000256" key="1">
    <source>
        <dbReference type="ARBA" id="ARBA00004141"/>
    </source>
</evidence>
<comment type="caution">
    <text evidence="4">The sequence shown here is derived from an EMBL/GenBank/DDBJ whole genome shotgun (WGS) entry which is preliminary data.</text>
</comment>
<dbReference type="PANTHER" id="PTHR11360">
    <property type="entry name" value="MONOCARBOXYLATE TRANSPORTER"/>
    <property type="match status" value="1"/>
</dbReference>
<feature type="domain" description="Major facilitator superfamily (MFS) profile" evidence="3">
    <location>
        <begin position="24"/>
        <end position="403"/>
    </location>
</feature>
<feature type="transmembrane region" description="Helical" evidence="2">
    <location>
        <begin position="89"/>
        <end position="108"/>
    </location>
</feature>
<dbReference type="InterPro" id="IPR011701">
    <property type="entry name" value="MFS"/>
</dbReference>
<keyword evidence="5" id="KW-1185">Reference proteome</keyword>
<feature type="transmembrane region" description="Helical" evidence="2">
    <location>
        <begin position="148"/>
        <end position="167"/>
    </location>
</feature>
<protein>
    <recommendedName>
        <fullName evidence="3">Major facilitator superfamily (MFS) profile domain-containing protein</fullName>
    </recommendedName>
</protein>
<gene>
    <name evidence="4" type="ORF">CUNI_LOCUS19616</name>
</gene>
<dbReference type="EMBL" id="CAJHNH020006746">
    <property type="protein sequence ID" value="CAG5134058.1"/>
    <property type="molecule type" value="Genomic_DNA"/>
</dbReference>
<dbReference type="PANTHER" id="PTHR11360:SF284">
    <property type="entry name" value="EG:103B4.3 PROTEIN-RELATED"/>
    <property type="match status" value="1"/>
</dbReference>
<dbReference type="InterPro" id="IPR020846">
    <property type="entry name" value="MFS_dom"/>
</dbReference>
<evidence type="ECO:0000313" key="5">
    <source>
        <dbReference type="Proteomes" id="UP000678393"/>
    </source>
</evidence>
<accession>A0A8S4A0V5</accession>